<dbReference type="Gene3D" id="2.60.120.10">
    <property type="entry name" value="Jelly Rolls"/>
    <property type="match status" value="1"/>
</dbReference>
<reference evidence="5 6" key="1">
    <citation type="submission" date="2022-09" db="EMBL/GenBank/DDBJ databases">
        <title>Genome sequencing of Flavivirga sp. MEBiC05379.</title>
        <authorList>
            <person name="Oh H.-M."/>
            <person name="Kwon K.K."/>
            <person name="Park M.J."/>
            <person name="Yang S.-H."/>
        </authorList>
    </citation>
    <scope>NUCLEOTIDE SEQUENCE [LARGE SCALE GENOMIC DNA]</scope>
    <source>
        <strain evidence="5 6">MEBiC05379</strain>
    </source>
</reference>
<sequence length="283" mass="33041">MKPLSFKIAKPKDKMFLFQEDCELILYDKFHHHEEIQISYILEGSGSLIIGNSTNYYKKNDLFVIGANLPHAFRSNPNNNCKSHMLSIFFSPHSFGEDFFNLEELRLLKTFFKNSKNGFKLISNIDKLRQLFLKFHYNSGLNRFLLFFKVLNLISKSKSEVLSSSIHQQDHGDEEGKRMRNVIDYTLNNYQANISLDSVASIAAMTKNAFCNYFKKRTNKTYFTFLNELRIEHACMLLLESEESSIAEIAYKSGFKNISYFNRQFKVFKDKPPIEYKTEVLSA</sequence>
<gene>
    <name evidence="5" type="ORF">N1F79_11220</name>
</gene>
<keyword evidence="3" id="KW-0804">Transcription</keyword>
<keyword evidence="6" id="KW-1185">Reference proteome</keyword>
<feature type="domain" description="HTH araC/xylS-type" evidence="4">
    <location>
        <begin position="180"/>
        <end position="279"/>
    </location>
</feature>
<organism evidence="5 6">
    <name type="scientific">Flavivirga spongiicola</name>
    <dbReference type="NCBI Taxonomy" id="421621"/>
    <lineage>
        <taxon>Bacteria</taxon>
        <taxon>Pseudomonadati</taxon>
        <taxon>Bacteroidota</taxon>
        <taxon>Flavobacteriia</taxon>
        <taxon>Flavobacteriales</taxon>
        <taxon>Flavobacteriaceae</taxon>
        <taxon>Flavivirga</taxon>
    </lineage>
</organism>
<keyword evidence="1" id="KW-0805">Transcription regulation</keyword>
<dbReference type="InterPro" id="IPR018060">
    <property type="entry name" value="HTH_AraC"/>
</dbReference>
<proteinExistence type="predicted"/>
<dbReference type="SUPFAM" id="SSF46689">
    <property type="entry name" value="Homeodomain-like"/>
    <property type="match status" value="2"/>
</dbReference>
<protein>
    <submittedName>
        <fullName evidence="5">AraC family transcriptional regulator</fullName>
    </submittedName>
</protein>
<dbReference type="Pfam" id="PF07883">
    <property type="entry name" value="Cupin_2"/>
    <property type="match status" value="1"/>
</dbReference>
<accession>A0ABU7XSM6</accession>
<dbReference type="PANTHER" id="PTHR43280">
    <property type="entry name" value="ARAC-FAMILY TRANSCRIPTIONAL REGULATOR"/>
    <property type="match status" value="1"/>
</dbReference>
<dbReference type="InterPro" id="IPR013096">
    <property type="entry name" value="Cupin_2"/>
</dbReference>
<dbReference type="RefSeq" id="WP_303306043.1">
    <property type="nucleotide sequence ID" value="NZ_JAODOP010000004.1"/>
</dbReference>
<evidence type="ECO:0000256" key="1">
    <source>
        <dbReference type="ARBA" id="ARBA00023015"/>
    </source>
</evidence>
<dbReference type="InterPro" id="IPR009057">
    <property type="entry name" value="Homeodomain-like_sf"/>
</dbReference>
<evidence type="ECO:0000259" key="4">
    <source>
        <dbReference type="PROSITE" id="PS01124"/>
    </source>
</evidence>
<evidence type="ECO:0000256" key="2">
    <source>
        <dbReference type="ARBA" id="ARBA00023125"/>
    </source>
</evidence>
<comment type="caution">
    <text evidence="5">The sequence shown here is derived from an EMBL/GenBank/DDBJ whole genome shotgun (WGS) entry which is preliminary data.</text>
</comment>
<dbReference type="InterPro" id="IPR014710">
    <property type="entry name" value="RmlC-like_jellyroll"/>
</dbReference>
<evidence type="ECO:0000256" key="3">
    <source>
        <dbReference type="ARBA" id="ARBA00023163"/>
    </source>
</evidence>
<dbReference type="SUPFAM" id="SSF51182">
    <property type="entry name" value="RmlC-like cupins"/>
    <property type="match status" value="1"/>
</dbReference>
<evidence type="ECO:0000313" key="6">
    <source>
        <dbReference type="Proteomes" id="UP001337305"/>
    </source>
</evidence>
<dbReference type="EMBL" id="JAODOP010000004">
    <property type="protein sequence ID" value="MEF3833703.1"/>
    <property type="molecule type" value="Genomic_DNA"/>
</dbReference>
<dbReference type="PANTHER" id="PTHR43280:SF27">
    <property type="entry name" value="TRANSCRIPTIONAL REGULATOR MTLR"/>
    <property type="match status" value="1"/>
</dbReference>
<dbReference type="Pfam" id="PF12833">
    <property type="entry name" value="HTH_18"/>
    <property type="match status" value="1"/>
</dbReference>
<dbReference type="InterPro" id="IPR011051">
    <property type="entry name" value="RmlC_Cupin_sf"/>
</dbReference>
<dbReference type="Gene3D" id="1.10.10.60">
    <property type="entry name" value="Homeodomain-like"/>
    <property type="match status" value="2"/>
</dbReference>
<dbReference type="PROSITE" id="PS01124">
    <property type="entry name" value="HTH_ARAC_FAMILY_2"/>
    <property type="match status" value="1"/>
</dbReference>
<name>A0ABU7XSM6_9FLAO</name>
<evidence type="ECO:0000313" key="5">
    <source>
        <dbReference type="EMBL" id="MEF3833703.1"/>
    </source>
</evidence>
<keyword evidence="2" id="KW-0238">DNA-binding</keyword>
<dbReference type="SMART" id="SM00342">
    <property type="entry name" value="HTH_ARAC"/>
    <property type="match status" value="1"/>
</dbReference>
<dbReference type="Proteomes" id="UP001337305">
    <property type="component" value="Unassembled WGS sequence"/>
</dbReference>